<protein>
    <submittedName>
        <fullName evidence="2">Retrovirus-related Pol polyprotein from transposon TNT 1-94</fullName>
    </submittedName>
</protein>
<feature type="domain" description="Reverse transcriptase Ty1/copia-type" evidence="1">
    <location>
        <begin position="196"/>
        <end position="306"/>
    </location>
</feature>
<reference evidence="2 3" key="1">
    <citation type="journal article" date="2018" name="PLoS Genet.">
        <title>Population sequencing reveals clonal diversity and ancestral inbreeding in the grapevine cultivar Chardonnay.</title>
        <authorList>
            <person name="Roach M.J."/>
            <person name="Johnson D.L."/>
            <person name="Bohlmann J."/>
            <person name="van Vuuren H.J."/>
            <person name="Jones S.J."/>
            <person name="Pretorius I.S."/>
            <person name="Schmidt S.A."/>
            <person name="Borneman A.R."/>
        </authorList>
    </citation>
    <scope>NUCLEOTIDE SEQUENCE [LARGE SCALE GENOMIC DNA]</scope>
    <source>
        <strain evidence="3">cv. Chardonnay</strain>
        <tissue evidence="2">Leaf</tissue>
    </source>
</reference>
<comment type="caution">
    <text evidence="2">The sequence shown here is derived from an EMBL/GenBank/DDBJ whole genome shotgun (WGS) entry which is preliminary data.</text>
</comment>
<evidence type="ECO:0000313" key="2">
    <source>
        <dbReference type="EMBL" id="RVX12805.1"/>
    </source>
</evidence>
<evidence type="ECO:0000259" key="1">
    <source>
        <dbReference type="Pfam" id="PF07727"/>
    </source>
</evidence>
<sequence>MTLHNLDLALRVDEPSKPTDVSSADERSFYEKWEHSNISYLMVMKYIMDKYIKECVPKTERAKDFMEYVKVNYTKIDKAEMTTYLKLLTTTMYDGVDGVRDHIIKLKHYFNKTNEMKLGVEMDSGGVDVPDVDVPIVQQPPTNQGEHDDYMIYLQKHEYDGYDASNLVTYQETIHCPQFTSWKEAMDDEMNSMYMNGVWDLVELPHGCKPVGCKWVFKIKCDFSGQIERYKARLMVKGYSQREGIDFKKTFSSMSTNDSFRVIMVIVAHFDLELHQMDVKTTFLNDDLDEDVCMEQPTGFAEVGNEDFSLQAQEVNFWANEVLKLSQRTYIEKILKMFNMHNCCSTRVPIRKALCMLKYVHALILFLLWACWEALEQSWVSTLEAAKKVLKYLQGTKDLMLTYQRTNILDVVRFCDVDFVGCIDDKKSTMGYIFVMAGGVVSWKSVKQTLTTSSTMEAKCVACYEACCHAMWM</sequence>
<dbReference type="Pfam" id="PF07727">
    <property type="entry name" value="RVT_2"/>
    <property type="match status" value="1"/>
</dbReference>
<name>A0A438JV43_VITVI</name>
<accession>A0A438JV43</accession>
<dbReference type="Proteomes" id="UP000288805">
    <property type="component" value="Unassembled WGS sequence"/>
</dbReference>
<gene>
    <name evidence="2" type="primary">POLX_3227</name>
    <name evidence="2" type="ORF">CK203_009987</name>
</gene>
<dbReference type="CDD" id="cd09272">
    <property type="entry name" value="RNase_HI_RT_Ty1"/>
    <property type="match status" value="1"/>
</dbReference>
<evidence type="ECO:0000313" key="3">
    <source>
        <dbReference type="Proteomes" id="UP000288805"/>
    </source>
</evidence>
<dbReference type="PANTHER" id="PTHR11439">
    <property type="entry name" value="GAG-POL-RELATED RETROTRANSPOSON"/>
    <property type="match status" value="1"/>
</dbReference>
<organism evidence="2 3">
    <name type="scientific">Vitis vinifera</name>
    <name type="common">Grape</name>
    <dbReference type="NCBI Taxonomy" id="29760"/>
    <lineage>
        <taxon>Eukaryota</taxon>
        <taxon>Viridiplantae</taxon>
        <taxon>Streptophyta</taxon>
        <taxon>Embryophyta</taxon>
        <taxon>Tracheophyta</taxon>
        <taxon>Spermatophyta</taxon>
        <taxon>Magnoliopsida</taxon>
        <taxon>eudicotyledons</taxon>
        <taxon>Gunneridae</taxon>
        <taxon>Pentapetalae</taxon>
        <taxon>rosids</taxon>
        <taxon>Vitales</taxon>
        <taxon>Vitaceae</taxon>
        <taxon>Viteae</taxon>
        <taxon>Vitis</taxon>
    </lineage>
</organism>
<dbReference type="PANTHER" id="PTHR11439:SF467">
    <property type="entry name" value="INTEGRASE CATALYTIC DOMAIN-CONTAINING PROTEIN"/>
    <property type="match status" value="1"/>
</dbReference>
<dbReference type="EMBL" id="QGNW01000026">
    <property type="protein sequence ID" value="RVX12805.1"/>
    <property type="molecule type" value="Genomic_DNA"/>
</dbReference>
<dbReference type="InterPro" id="IPR013103">
    <property type="entry name" value="RVT_2"/>
</dbReference>
<dbReference type="AlphaFoldDB" id="A0A438JV43"/>
<proteinExistence type="predicted"/>